<dbReference type="GO" id="GO:0005634">
    <property type="term" value="C:nucleus"/>
    <property type="evidence" value="ECO:0007669"/>
    <property type="project" value="TreeGrafter"/>
</dbReference>
<sequence>MDKIAKRKPNWSNEEIEVLVQGVTDNIRLIKGKFTPSITNEAKNRCWVEITSHILASRVCILTSRLKSPIIRIFEKLCFLGDCFQDSCIKRKDFNIIMVAVYDRSMFTF</sequence>
<accession>A0A8W8MHJ5</accession>
<keyword evidence="3" id="KW-1185">Reference proteome</keyword>
<dbReference type="Pfam" id="PF13873">
    <property type="entry name" value="Myb_DNA-bind_5"/>
    <property type="match status" value="1"/>
</dbReference>
<evidence type="ECO:0000259" key="1">
    <source>
        <dbReference type="Pfam" id="PF13873"/>
    </source>
</evidence>
<protein>
    <recommendedName>
        <fullName evidence="1">Myb/SANT-like DNA-binding domain-containing protein</fullName>
    </recommendedName>
</protein>
<reference evidence="2" key="1">
    <citation type="submission" date="2022-08" db="UniProtKB">
        <authorList>
            <consortium name="EnsemblMetazoa"/>
        </authorList>
    </citation>
    <scope>IDENTIFICATION</scope>
    <source>
        <strain evidence="2">05x7-T-G4-1.051#20</strain>
    </source>
</reference>
<dbReference type="PANTHER" id="PTHR23098">
    <property type="entry name" value="AGAP001331-PA-RELATED"/>
    <property type="match status" value="1"/>
</dbReference>
<proteinExistence type="predicted"/>
<name>A0A8W8MHJ5_MAGGI</name>
<dbReference type="AlphaFoldDB" id="A0A8W8MHJ5"/>
<evidence type="ECO:0000313" key="2">
    <source>
        <dbReference type="EnsemblMetazoa" id="G33059.1:cds"/>
    </source>
</evidence>
<evidence type="ECO:0000313" key="3">
    <source>
        <dbReference type="Proteomes" id="UP000005408"/>
    </source>
</evidence>
<dbReference type="InterPro" id="IPR028002">
    <property type="entry name" value="Myb_DNA-bind_5"/>
</dbReference>
<dbReference type="Proteomes" id="UP000005408">
    <property type="component" value="Unassembled WGS sequence"/>
</dbReference>
<feature type="domain" description="Myb/SANT-like DNA-binding" evidence="1">
    <location>
        <begin position="7"/>
        <end position="56"/>
    </location>
</feature>
<dbReference type="EnsemblMetazoa" id="G33059.1">
    <property type="protein sequence ID" value="G33059.1:cds"/>
    <property type="gene ID" value="G33059"/>
</dbReference>
<dbReference type="PANTHER" id="PTHR23098:SF16">
    <property type="entry name" value="REGULATORY PROTEIN ZESTE"/>
    <property type="match status" value="1"/>
</dbReference>
<organism evidence="2 3">
    <name type="scientific">Magallana gigas</name>
    <name type="common">Pacific oyster</name>
    <name type="synonym">Crassostrea gigas</name>
    <dbReference type="NCBI Taxonomy" id="29159"/>
    <lineage>
        <taxon>Eukaryota</taxon>
        <taxon>Metazoa</taxon>
        <taxon>Spiralia</taxon>
        <taxon>Lophotrochozoa</taxon>
        <taxon>Mollusca</taxon>
        <taxon>Bivalvia</taxon>
        <taxon>Autobranchia</taxon>
        <taxon>Pteriomorphia</taxon>
        <taxon>Ostreida</taxon>
        <taxon>Ostreoidea</taxon>
        <taxon>Ostreidae</taxon>
        <taxon>Magallana</taxon>
    </lineage>
</organism>